<protein>
    <submittedName>
        <fullName evidence="1">Uncharacterized protein</fullName>
    </submittedName>
</protein>
<dbReference type="GeneID" id="10323785"/>
<proteinExistence type="predicted"/>
<gene>
    <name evidence="1" type="ORF">phiIBB-PF7Ap02</name>
</gene>
<keyword evidence="2" id="KW-1185">Reference proteome</keyword>
<dbReference type="Proteomes" id="UP000007475">
    <property type="component" value="Segment"/>
</dbReference>
<dbReference type="RefSeq" id="YP_004306317.1">
    <property type="nucleotide sequence ID" value="NC_015264.1"/>
</dbReference>
<dbReference type="OrthoDB" id="18348at10239"/>
<evidence type="ECO:0000313" key="2">
    <source>
        <dbReference type="Proteomes" id="UP000007475"/>
    </source>
</evidence>
<dbReference type="EMBL" id="GU583987">
    <property type="protein sequence ID" value="ADV35662.1"/>
    <property type="molecule type" value="Genomic_DNA"/>
</dbReference>
<sequence>MIALNYTSFTSREVAAKILAAMQEVRATGNAVRVLNRRGKAFLLVTIHKDALGYAFKFIAEDGTEVGQMIQRASNDWDNPTFTAYWSILSWAWDLKEHPLLSLSKLAAQAEAMKGQGATHKVTCYGGTVQYGAYQRDWLCRRRLYLFGKDGVWRKVDDDQAAQICWIEVLK</sequence>
<organism evidence="1 2">
    <name type="scientific">Pseudomonas phage phiIBB-PF7A</name>
    <dbReference type="NCBI Taxonomy" id="942165"/>
    <lineage>
        <taxon>Viruses</taxon>
        <taxon>Duplodnaviria</taxon>
        <taxon>Heunggongvirae</taxon>
        <taxon>Uroviricota</taxon>
        <taxon>Caudoviricetes</taxon>
        <taxon>Autographivirales</taxon>
        <taxon>Autotranscriptaviridae</taxon>
        <taxon>Studiervirinae</taxon>
        <taxon>Pifdecavirus</taxon>
        <taxon>Pifdecavirus IBBPF7A</taxon>
    </lineage>
</organism>
<name>E9KID7_9CAUD</name>
<reference evidence="1 2" key="1">
    <citation type="journal article" date="2011" name="Virol. J.">
        <title>Complete genome sequence of the lytic Pseudomonas fluorescens phage phiIBB-PF7A.</title>
        <authorList>
            <person name="Sillankorva S."/>
            <person name="Kluskens L.D."/>
            <person name="Lingohr E.J."/>
            <person name="Kropinski A.M."/>
            <person name="Neubauer P."/>
            <person name="Azeredo J."/>
        </authorList>
    </citation>
    <scope>NUCLEOTIDE SEQUENCE [LARGE SCALE GENOMIC DNA]</scope>
</reference>
<dbReference type="KEGG" id="vg:10323785"/>
<evidence type="ECO:0000313" key="1">
    <source>
        <dbReference type="EMBL" id="ADV35662.1"/>
    </source>
</evidence>
<accession>E9KID7</accession>